<dbReference type="EMBL" id="GISG01155372">
    <property type="protein sequence ID" value="MBA4648387.1"/>
    <property type="molecule type" value="Transcribed_RNA"/>
</dbReference>
<organism evidence="1">
    <name type="scientific">Opuntia streptacantha</name>
    <name type="common">Prickly pear cactus</name>
    <name type="synonym">Opuntia cardona</name>
    <dbReference type="NCBI Taxonomy" id="393608"/>
    <lineage>
        <taxon>Eukaryota</taxon>
        <taxon>Viridiplantae</taxon>
        <taxon>Streptophyta</taxon>
        <taxon>Embryophyta</taxon>
        <taxon>Tracheophyta</taxon>
        <taxon>Spermatophyta</taxon>
        <taxon>Magnoliopsida</taxon>
        <taxon>eudicotyledons</taxon>
        <taxon>Gunneridae</taxon>
        <taxon>Pentapetalae</taxon>
        <taxon>Caryophyllales</taxon>
        <taxon>Cactineae</taxon>
        <taxon>Cactaceae</taxon>
        <taxon>Opuntioideae</taxon>
        <taxon>Opuntia</taxon>
    </lineage>
</organism>
<protein>
    <submittedName>
        <fullName evidence="1">Uncharacterized protein</fullName>
    </submittedName>
</protein>
<sequence length="181" mass="19713">MTPKPKKPPDPSQPPSPSFFLIFFHSSPLGLHSPSLNLANYASCETQFPITQPSTRLCLLGCLSSVPIITIGSASDDEKMAQPSALASIPNSLIPPVSLYLKLSAGHLRRLEPRSALGASWCIIWHDSSGRGMGIGIALCFIQAIRGPRSVRFVRHWQVCELIRCCLLQLQEATIYAHLPG</sequence>
<accession>A0A7C9DRN7</accession>
<proteinExistence type="predicted"/>
<reference evidence="1" key="1">
    <citation type="journal article" date="2013" name="J. Plant Res.">
        <title>Effect of fungi and light on seed germination of three Opuntia species from semiarid lands of central Mexico.</title>
        <authorList>
            <person name="Delgado-Sanchez P."/>
            <person name="Jimenez-Bremont J.F."/>
            <person name="Guerrero-Gonzalez Mde L."/>
            <person name="Flores J."/>
        </authorList>
    </citation>
    <scope>NUCLEOTIDE SEQUENCE</scope>
    <source>
        <tissue evidence="1">Cladode</tissue>
    </source>
</reference>
<reference evidence="1" key="2">
    <citation type="submission" date="2020-07" db="EMBL/GenBank/DDBJ databases">
        <authorList>
            <person name="Vera ALvarez R."/>
            <person name="Arias-Moreno D.M."/>
            <person name="Jimenez-Jacinto V."/>
            <person name="Jimenez-Bremont J.F."/>
            <person name="Swaminathan K."/>
            <person name="Moose S.P."/>
            <person name="Guerrero-Gonzalez M.L."/>
            <person name="Marino-Ramirez L."/>
            <person name="Landsman D."/>
            <person name="Rodriguez-Kessler M."/>
            <person name="Delgado-Sanchez P."/>
        </authorList>
    </citation>
    <scope>NUCLEOTIDE SEQUENCE</scope>
    <source>
        <tissue evidence="1">Cladode</tissue>
    </source>
</reference>
<evidence type="ECO:0000313" key="1">
    <source>
        <dbReference type="EMBL" id="MBA4648387.1"/>
    </source>
</evidence>
<dbReference type="AlphaFoldDB" id="A0A7C9DRN7"/>
<name>A0A7C9DRN7_OPUST</name>